<dbReference type="RefSeq" id="WP_092306990.1">
    <property type="nucleotide sequence ID" value="NZ_FOZV01000001.1"/>
</dbReference>
<evidence type="ECO:0000256" key="1">
    <source>
        <dbReference type="SAM" id="Phobius"/>
    </source>
</evidence>
<proteinExistence type="predicted"/>
<accession>A0A1I6P452</accession>
<gene>
    <name evidence="2" type="ORF">SAMN05192570_0818</name>
</gene>
<name>A0A1I6P452_9CAUL</name>
<evidence type="ECO:0000313" key="3">
    <source>
        <dbReference type="Proteomes" id="UP000198788"/>
    </source>
</evidence>
<dbReference type="STRING" id="871741.SAMN05192570_0818"/>
<keyword evidence="1" id="KW-0472">Membrane</keyword>
<protein>
    <recommendedName>
        <fullName evidence="4">Immunity protein 17</fullName>
    </recommendedName>
</protein>
<organism evidence="2 3">
    <name type="scientific">Brevundimonas viscosa</name>
    <dbReference type="NCBI Taxonomy" id="871741"/>
    <lineage>
        <taxon>Bacteria</taxon>
        <taxon>Pseudomonadati</taxon>
        <taxon>Pseudomonadota</taxon>
        <taxon>Alphaproteobacteria</taxon>
        <taxon>Caulobacterales</taxon>
        <taxon>Caulobacteraceae</taxon>
        <taxon>Brevundimonas</taxon>
    </lineage>
</organism>
<feature type="transmembrane region" description="Helical" evidence="1">
    <location>
        <begin position="43"/>
        <end position="66"/>
    </location>
</feature>
<dbReference type="EMBL" id="FOZV01000001">
    <property type="protein sequence ID" value="SFS34939.1"/>
    <property type="molecule type" value="Genomic_DNA"/>
</dbReference>
<keyword evidence="1" id="KW-1133">Transmembrane helix</keyword>
<dbReference type="AlphaFoldDB" id="A0A1I6P452"/>
<keyword evidence="1" id="KW-0812">Transmembrane</keyword>
<evidence type="ECO:0000313" key="2">
    <source>
        <dbReference type="EMBL" id="SFS34939.1"/>
    </source>
</evidence>
<sequence length="70" mass="8111">MKFLLGVLSVIIGLEGLWSAIRHRRLRDKSGWIYARLERQPLYFWVMTVVFALMVGTGCFLLLLAITDVR</sequence>
<keyword evidence="3" id="KW-1185">Reference proteome</keyword>
<dbReference type="Proteomes" id="UP000198788">
    <property type="component" value="Unassembled WGS sequence"/>
</dbReference>
<evidence type="ECO:0008006" key="4">
    <source>
        <dbReference type="Google" id="ProtNLM"/>
    </source>
</evidence>
<reference evidence="3" key="1">
    <citation type="submission" date="2016-10" db="EMBL/GenBank/DDBJ databases">
        <authorList>
            <person name="Varghese N."/>
            <person name="Submissions S."/>
        </authorList>
    </citation>
    <scope>NUCLEOTIDE SEQUENCE [LARGE SCALE GENOMIC DNA]</scope>
    <source>
        <strain evidence="3">CGMCC 1.10683</strain>
    </source>
</reference>